<evidence type="ECO:0000313" key="4">
    <source>
        <dbReference type="Proteomes" id="UP000199208"/>
    </source>
</evidence>
<dbReference type="OrthoDB" id="9779902at2"/>
<evidence type="ECO:0000256" key="1">
    <source>
        <dbReference type="ARBA" id="ARBA00007637"/>
    </source>
</evidence>
<reference evidence="3 4" key="1">
    <citation type="submission" date="2016-10" db="EMBL/GenBank/DDBJ databases">
        <authorList>
            <person name="de Groot N.N."/>
        </authorList>
    </citation>
    <scope>NUCLEOTIDE SEQUENCE [LARGE SCALE GENOMIC DNA]</scope>
    <source>
        <strain evidence="3 4">DSM 2784</strain>
    </source>
</reference>
<organism evidence="3 4">
    <name type="scientific">Acidaminobacter hydrogenoformans DSM 2784</name>
    <dbReference type="NCBI Taxonomy" id="1120920"/>
    <lineage>
        <taxon>Bacteria</taxon>
        <taxon>Bacillati</taxon>
        <taxon>Bacillota</taxon>
        <taxon>Clostridia</taxon>
        <taxon>Peptostreptococcales</taxon>
        <taxon>Acidaminobacteraceae</taxon>
        <taxon>Acidaminobacter</taxon>
    </lineage>
</organism>
<sequence length="317" mass="35123">MKKILITGAAGQIGTELTTYLQSIYGDDQVIASGRHEELHFNAIYEKLDVLNAGQLVEVIRRHRVDSVIHLAAILSAKGESDPEALWQINMNGLYNVLEAAKATSVSVFTPSSIAAFGPETPLDRTPQVTIQRPRTIYGISKVAGELLCDYYYHHFDVDTRGVRFPGLISHEALPGGGTTDYAVHIFYKAIETGGFICDLEPKTFLDMMYMPDALRAIVELMEASPTKLAHRNAYNITAMSFSPEILAKEIQKHLPNFKMAYDINPVKQAIADAWPNSLDDGCARTDWGWKPEYDLPAMTTHMLKVLGAKLRPASTP</sequence>
<dbReference type="AlphaFoldDB" id="A0A1G5RT53"/>
<dbReference type="Gene3D" id="3.40.50.720">
    <property type="entry name" value="NAD(P)-binding Rossmann-like Domain"/>
    <property type="match status" value="1"/>
</dbReference>
<dbReference type="InterPro" id="IPR001509">
    <property type="entry name" value="Epimerase_deHydtase"/>
</dbReference>
<accession>A0A1G5RT53</accession>
<comment type="similarity">
    <text evidence="1">Belongs to the NAD(P)-dependent epimerase/dehydratase family.</text>
</comment>
<feature type="domain" description="NAD-dependent epimerase/dehydratase" evidence="2">
    <location>
        <begin position="4"/>
        <end position="237"/>
    </location>
</feature>
<dbReference type="InterPro" id="IPR036291">
    <property type="entry name" value="NAD(P)-bd_dom_sf"/>
</dbReference>
<evidence type="ECO:0000259" key="2">
    <source>
        <dbReference type="Pfam" id="PF01370"/>
    </source>
</evidence>
<keyword evidence="4" id="KW-1185">Reference proteome</keyword>
<protein>
    <submittedName>
        <fullName evidence="3">Nucleoside-diphosphate-sugar epimerase</fullName>
    </submittedName>
</protein>
<dbReference type="SUPFAM" id="SSF51735">
    <property type="entry name" value="NAD(P)-binding Rossmann-fold domains"/>
    <property type="match status" value="1"/>
</dbReference>
<dbReference type="GO" id="GO:0006567">
    <property type="term" value="P:L-threonine catabolic process"/>
    <property type="evidence" value="ECO:0007669"/>
    <property type="project" value="TreeGrafter"/>
</dbReference>
<dbReference type="PANTHER" id="PTHR42687:SF1">
    <property type="entry name" value="L-THREONINE 3-DEHYDROGENASE, MITOCHONDRIAL"/>
    <property type="match status" value="1"/>
</dbReference>
<dbReference type="RefSeq" id="WP_092589479.1">
    <property type="nucleotide sequence ID" value="NZ_FMWL01000002.1"/>
</dbReference>
<dbReference type="GO" id="GO:0008743">
    <property type="term" value="F:L-threonine 3-dehydrogenase activity"/>
    <property type="evidence" value="ECO:0007669"/>
    <property type="project" value="TreeGrafter"/>
</dbReference>
<gene>
    <name evidence="3" type="ORF">SAMN03080599_00697</name>
</gene>
<dbReference type="Pfam" id="PF01370">
    <property type="entry name" value="Epimerase"/>
    <property type="match status" value="1"/>
</dbReference>
<dbReference type="EMBL" id="FMWL01000002">
    <property type="protein sequence ID" value="SCZ77264.1"/>
    <property type="molecule type" value="Genomic_DNA"/>
</dbReference>
<dbReference type="STRING" id="1120920.SAMN03080599_00697"/>
<dbReference type="FunFam" id="3.40.50.720:FF:000077">
    <property type="entry name" value="L-threonine 3-dehydrogenase, mitochondrial"/>
    <property type="match status" value="1"/>
</dbReference>
<name>A0A1G5RT53_9FIRM</name>
<dbReference type="Proteomes" id="UP000199208">
    <property type="component" value="Unassembled WGS sequence"/>
</dbReference>
<dbReference type="InterPro" id="IPR051225">
    <property type="entry name" value="NAD(P)_epim/dehydratase"/>
</dbReference>
<dbReference type="PANTHER" id="PTHR42687">
    <property type="entry name" value="L-THREONINE 3-DEHYDROGENASE"/>
    <property type="match status" value="1"/>
</dbReference>
<proteinExistence type="inferred from homology"/>
<evidence type="ECO:0000313" key="3">
    <source>
        <dbReference type="EMBL" id="SCZ77264.1"/>
    </source>
</evidence>